<dbReference type="SUPFAM" id="SSF64076">
    <property type="entry name" value="MTH938-like"/>
    <property type="match status" value="1"/>
</dbReference>
<protein>
    <submittedName>
        <fullName evidence="1">Mth938-like domain-containing protein</fullName>
    </submittedName>
</protein>
<dbReference type="Gene3D" id="3.40.1230.10">
    <property type="entry name" value="MTH938-like"/>
    <property type="match status" value="1"/>
</dbReference>
<evidence type="ECO:0000313" key="1">
    <source>
        <dbReference type="EMBL" id="MCY0386348.1"/>
    </source>
</evidence>
<name>A0ABT3ZIK6_9BURK</name>
<dbReference type="Proteomes" id="UP001082899">
    <property type="component" value="Unassembled WGS sequence"/>
</dbReference>
<sequence>MKLQQESNAELNNVTAYGRDYVEVNKERFTHSLLLFPQGPVLPWPVGGFETLRPADFDLLAQASPELVLFGTGERLRFGHPRLFAALSAQRIGVETMDLSAACRTFNILVSEGRRAAAALLIAPV</sequence>
<dbReference type="EMBL" id="JAPMXC010000001">
    <property type="protein sequence ID" value="MCY0386348.1"/>
    <property type="molecule type" value="Genomic_DNA"/>
</dbReference>
<dbReference type="InterPro" id="IPR007523">
    <property type="entry name" value="NDUFAF3/AAMDC"/>
</dbReference>
<dbReference type="Pfam" id="PF04430">
    <property type="entry name" value="DUF498"/>
    <property type="match status" value="1"/>
</dbReference>
<comment type="caution">
    <text evidence="1">The sequence shown here is derived from an EMBL/GenBank/DDBJ whole genome shotgun (WGS) entry which is preliminary data.</text>
</comment>
<dbReference type="PANTHER" id="PTHR21192:SF2">
    <property type="entry name" value="NADH DEHYDROGENASE [UBIQUINONE] 1 ALPHA SUBCOMPLEX ASSEMBLY FACTOR 3"/>
    <property type="match status" value="1"/>
</dbReference>
<dbReference type="RefSeq" id="WP_267845714.1">
    <property type="nucleotide sequence ID" value="NZ_JAPMXC010000001.1"/>
</dbReference>
<organism evidence="1 2">
    <name type="scientific">Robbsia betulipollinis</name>
    <dbReference type="NCBI Taxonomy" id="2981849"/>
    <lineage>
        <taxon>Bacteria</taxon>
        <taxon>Pseudomonadati</taxon>
        <taxon>Pseudomonadota</taxon>
        <taxon>Betaproteobacteria</taxon>
        <taxon>Burkholderiales</taxon>
        <taxon>Burkholderiaceae</taxon>
        <taxon>Robbsia</taxon>
    </lineage>
</organism>
<dbReference type="PANTHER" id="PTHR21192">
    <property type="entry name" value="NUCLEAR PROTEIN E3-3"/>
    <property type="match status" value="1"/>
</dbReference>
<accession>A0ABT3ZIK6</accession>
<proteinExistence type="predicted"/>
<evidence type="ECO:0000313" key="2">
    <source>
        <dbReference type="Proteomes" id="UP001082899"/>
    </source>
</evidence>
<reference evidence="1" key="1">
    <citation type="submission" date="2022-11" db="EMBL/GenBank/DDBJ databases">
        <title>Robbsia betulipollinis sp. nov., isolated from pollen of birch (Betula pendula).</title>
        <authorList>
            <person name="Shi H."/>
            <person name="Ambika Manirajan B."/>
            <person name="Ratering S."/>
            <person name="Geissler-Plaum R."/>
            <person name="Schnell S."/>
        </authorList>
    </citation>
    <scope>NUCLEOTIDE SEQUENCE</scope>
    <source>
        <strain evidence="1">Bb-Pol-6</strain>
    </source>
</reference>
<keyword evidence="2" id="KW-1185">Reference proteome</keyword>
<dbReference type="CDD" id="cd05560">
    <property type="entry name" value="Xcc1710_like"/>
    <property type="match status" value="1"/>
</dbReference>
<gene>
    <name evidence="1" type="ORF">OVY01_03615</name>
</gene>
<dbReference type="InterPro" id="IPR036748">
    <property type="entry name" value="MTH938-like_sf"/>
</dbReference>